<dbReference type="InterPro" id="IPR050597">
    <property type="entry name" value="Cytochrome_c_Oxidase_Subunit"/>
</dbReference>
<feature type="domain" description="Cytochrome c" evidence="8">
    <location>
        <begin position="29"/>
        <end position="108"/>
    </location>
</feature>
<comment type="caution">
    <text evidence="9">The sequence shown here is derived from an EMBL/GenBank/DDBJ whole genome shotgun (WGS) entry which is preliminary data.</text>
</comment>
<organism evidence="9 10">
    <name type="scientific">Extensimonas vulgaris</name>
    <dbReference type="NCBI Taxonomy" id="1031594"/>
    <lineage>
        <taxon>Bacteria</taxon>
        <taxon>Pseudomonadati</taxon>
        <taxon>Pseudomonadota</taxon>
        <taxon>Betaproteobacteria</taxon>
        <taxon>Burkholderiales</taxon>
        <taxon>Comamonadaceae</taxon>
        <taxon>Extensimonas</taxon>
    </lineage>
</organism>
<feature type="chain" id="PRO_5016587430" evidence="7">
    <location>
        <begin position="22"/>
        <end position="115"/>
    </location>
</feature>
<dbReference type="AlphaFoldDB" id="A0A369AIX8"/>
<evidence type="ECO:0000256" key="2">
    <source>
        <dbReference type="ARBA" id="ARBA00022617"/>
    </source>
</evidence>
<dbReference type="EMBL" id="QPJU01000007">
    <property type="protein sequence ID" value="RCX09045.1"/>
    <property type="molecule type" value="Genomic_DNA"/>
</dbReference>
<evidence type="ECO:0000313" key="9">
    <source>
        <dbReference type="EMBL" id="RCX09045.1"/>
    </source>
</evidence>
<reference evidence="9 10" key="1">
    <citation type="submission" date="2018-07" db="EMBL/GenBank/DDBJ databases">
        <title>Genomic Encyclopedia of Type Strains, Phase IV (KMG-IV): sequencing the most valuable type-strain genomes for metagenomic binning, comparative biology and taxonomic classification.</title>
        <authorList>
            <person name="Goeker M."/>
        </authorList>
    </citation>
    <scope>NUCLEOTIDE SEQUENCE [LARGE SCALE GENOMIC DNA]</scope>
    <source>
        <strain evidence="9 10">DSM 100911</strain>
    </source>
</reference>
<evidence type="ECO:0000256" key="1">
    <source>
        <dbReference type="ARBA" id="ARBA00022448"/>
    </source>
</evidence>
<keyword evidence="5 6" id="KW-0408">Iron</keyword>
<proteinExistence type="predicted"/>
<dbReference type="PANTHER" id="PTHR33751:SF9">
    <property type="entry name" value="CYTOCHROME C4"/>
    <property type="match status" value="1"/>
</dbReference>
<keyword evidence="10" id="KW-1185">Reference proteome</keyword>
<evidence type="ECO:0000259" key="8">
    <source>
        <dbReference type="PROSITE" id="PS51007"/>
    </source>
</evidence>
<dbReference type="InterPro" id="IPR036909">
    <property type="entry name" value="Cyt_c-like_dom_sf"/>
</dbReference>
<keyword evidence="7" id="KW-0732">Signal</keyword>
<keyword evidence="4" id="KW-0249">Electron transport</keyword>
<dbReference type="GO" id="GO:0020037">
    <property type="term" value="F:heme binding"/>
    <property type="evidence" value="ECO:0007669"/>
    <property type="project" value="InterPro"/>
</dbReference>
<dbReference type="Proteomes" id="UP000252174">
    <property type="component" value="Unassembled WGS sequence"/>
</dbReference>
<dbReference type="PANTHER" id="PTHR33751">
    <property type="entry name" value="CBB3-TYPE CYTOCHROME C OXIDASE SUBUNIT FIXP"/>
    <property type="match status" value="1"/>
</dbReference>
<dbReference type="GO" id="GO:0009055">
    <property type="term" value="F:electron transfer activity"/>
    <property type="evidence" value="ECO:0007669"/>
    <property type="project" value="InterPro"/>
</dbReference>
<evidence type="ECO:0000256" key="5">
    <source>
        <dbReference type="ARBA" id="ARBA00023004"/>
    </source>
</evidence>
<evidence type="ECO:0000256" key="6">
    <source>
        <dbReference type="PROSITE-ProRule" id="PRU00433"/>
    </source>
</evidence>
<dbReference type="SUPFAM" id="SSF46626">
    <property type="entry name" value="Cytochrome c"/>
    <property type="match status" value="1"/>
</dbReference>
<dbReference type="PROSITE" id="PS51007">
    <property type="entry name" value="CYTC"/>
    <property type="match status" value="1"/>
</dbReference>
<keyword evidence="2 6" id="KW-0349">Heme</keyword>
<dbReference type="OrthoDB" id="5295860at2"/>
<dbReference type="Pfam" id="PF00034">
    <property type="entry name" value="Cytochrom_C"/>
    <property type="match status" value="1"/>
</dbReference>
<evidence type="ECO:0000256" key="4">
    <source>
        <dbReference type="ARBA" id="ARBA00022982"/>
    </source>
</evidence>
<gene>
    <name evidence="9" type="ORF">DFR45_107125</name>
</gene>
<evidence type="ECO:0000256" key="7">
    <source>
        <dbReference type="SAM" id="SignalP"/>
    </source>
</evidence>
<evidence type="ECO:0000256" key="3">
    <source>
        <dbReference type="ARBA" id="ARBA00022723"/>
    </source>
</evidence>
<sequence>MKKMIRLGLAALWLASAWAQAQPSGNQAPDVGAGQKRAAVCFACHNADGISKIPGTPHLAGQERSYLENALRAYRDGQTRQNPTMNPMAKPLSDRDIVNIAAYYSSLARSGQGQK</sequence>
<dbReference type="InterPro" id="IPR009056">
    <property type="entry name" value="Cyt_c-like_dom"/>
</dbReference>
<feature type="signal peptide" evidence="7">
    <location>
        <begin position="1"/>
        <end position="21"/>
    </location>
</feature>
<protein>
    <submittedName>
        <fullName evidence="9">Cytochrome c553</fullName>
    </submittedName>
</protein>
<name>A0A369AIX8_9BURK</name>
<evidence type="ECO:0000313" key="10">
    <source>
        <dbReference type="Proteomes" id="UP000252174"/>
    </source>
</evidence>
<dbReference type="GO" id="GO:0046872">
    <property type="term" value="F:metal ion binding"/>
    <property type="evidence" value="ECO:0007669"/>
    <property type="project" value="UniProtKB-KW"/>
</dbReference>
<dbReference type="Gene3D" id="1.10.760.10">
    <property type="entry name" value="Cytochrome c-like domain"/>
    <property type="match status" value="1"/>
</dbReference>
<dbReference type="RefSeq" id="WP_114483758.1">
    <property type="nucleotide sequence ID" value="NZ_QPJU01000007.1"/>
</dbReference>
<accession>A0A369AIX8</accession>
<keyword evidence="3 6" id="KW-0479">Metal-binding</keyword>
<keyword evidence="1" id="KW-0813">Transport</keyword>